<proteinExistence type="predicted"/>
<accession>A0ABU3B9K4</accession>
<keyword evidence="5" id="KW-1185">Reference proteome</keyword>
<comment type="caution">
    <text evidence="4">The sequence shown here is derived from an EMBL/GenBank/DDBJ whole genome shotgun (WGS) entry which is preliminary data.</text>
</comment>
<dbReference type="PANTHER" id="PTHR34475:SF1">
    <property type="entry name" value="CYTOSKELETON PROTEIN RODZ"/>
    <property type="match status" value="1"/>
</dbReference>
<evidence type="ECO:0000259" key="3">
    <source>
        <dbReference type="Pfam" id="PF13464"/>
    </source>
</evidence>
<evidence type="ECO:0000256" key="1">
    <source>
        <dbReference type="SAM" id="MobiDB-lite"/>
    </source>
</evidence>
<feature type="domain" description="Cytoskeleton protein RodZ-like C-terminal" evidence="3">
    <location>
        <begin position="249"/>
        <end position="321"/>
    </location>
</feature>
<gene>
    <name evidence="4" type="ORF">RM531_11750</name>
</gene>
<dbReference type="RefSeq" id="WP_311659493.1">
    <property type="nucleotide sequence ID" value="NZ_JAVRHY010000011.1"/>
</dbReference>
<dbReference type="Pfam" id="PF13413">
    <property type="entry name" value="HTH_25"/>
    <property type="match status" value="1"/>
</dbReference>
<dbReference type="InterPro" id="IPR010982">
    <property type="entry name" value="Lambda_DNA-bd_dom_sf"/>
</dbReference>
<dbReference type="Pfam" id="PF13464">
    <property type="entry name" value="RodZ_C"/>
    <property type="match status" value="1"/>
</dbReference>
<feature type="compositionally biased region" description="Low complexity" evidence="1">
    <location>
        <begin position="183"/>
        <end position="196"/>
    </location>
</feature>
<name>A0ABU3B9K4_9GAMM</name>
<evidence type="ECO:0000313" key="4">
    <source>
        <dbReference type="EMBL" id="MDT0619149.1"/>
    </source>
</evidence>
<dbReference type="InterPro" id="IPR001387">
    <property type="entry name" value="Cro/C1-type_HTH"/>
</dbReference>
<evidence type="ECO:0000313" key="5">
    <source>
        <dbReference type="Proteomes" id="UP001259982"/>
    </source>
</evidence>
<dbReference type="CDD" id="cd00093">
    <property type="entry name" value="HTH_XRE"/>
    <property type="match status" value="1"/>
</dbReference>
<feature type="region of interest" description="Disordered" evidence="1">
    <location>
        <begin position="1"/>
        <end position="33"/>
    </location>
</feature>
<dbReference type="Gene3D" id="1.10.260.40">
    <property type="entry name" value="lambda repressor-like DNA-binding domains"/>
    <property type="match status" value="1"/>
</dbReference>
<organism evidence="4 5">
    <name type="scientific">Spectribacter acetivorans</name>
    <dbReference type="NCBI Taxonomy" id="3075603"/>
    <lineage>
        <taxon>Bacteria</taxon>
        <taxon>Pseudomonadati</taxon>
        <taxon>Pseudomonadota</taxon>
        <taxon>Gammaproteobacteria</taxon>
        <taxon>Salinisphaerales</taxon>
        <taxon>Salinisphaeraceae</taxon>
        <taxon>Spectribacter</taxon>
    </lineage>
</organism>
<feature type="compositionally biased region" description="Acidic residues" evidence="1">
    <location>
        <begin position="1"/>
        <end position="10"/>
    </location>
</feature>
<feature type="region of interest" description="Disordered" evidence="1">
    <location>
        <begin position="158"/>
        <end position="242"/>
    </location>
</feature>
<feature type="compositionally biased region" description="Pro residues" evidence="1">
    <location>
        <begin position="14"/>
        <end position="26"/>
    </location>
</feature>
<reference evidence="4 5" key="1">
    <citation type="submission" date="2023-09" db="EMBL/GenBank/DDBJ databases">
        <authorList>
            <person name="Rey-Velasco X."/>
        </authorList>
    </citation>
    <scope>NUCLEOTIDE SEQUENCE [LARGE SCALE GENOMIC DNA]</scope>
    <source>
        <strain evidence="4 5">P385</strain>
    </source>
</reference>
<dbReference type="EMBL" id="JAVRHY010000011">
    <property type="protein sequence ID" value="MDT0619149.1"/>
    <property type="molecule type" value="Genomic_DNA"/>
</dbReference>
<keyword evidence="2" id="KW-0472">Membrane</keyword>
<protein>
    <submittedName>
        <fullName evidence="4">DUF4115 domain-containing protein</fullName>
    </submittedName>
</protein>
<keyword evidence="2" id="KW-1133">Transmembrane helix</keyword>
<dbReference type="InterPro" id="IPR050400">
    <property type="entry name" value="Bact_Cytoskel_RodZ"/>
</dbReference>
<sequence>MIDEPQEDDNGQPAPAPEAEPAPPSAPARVSPGHLLRSARESKNLSLDEVTAQTLLARGTVEALENNDFDRLSQPVFVRGYYRKCAKVLGVPEDEVMAAYSEWTGVPGPSPASPGQVDVIPQDVTPGGRRVVGAVAVVLLLGLVAVFGWQALPGGGDGNGEVASTAPASDQPASIPTDEESSTAAAGATIPTPATDGADESPSVPSSSATDETVAGNERPEPAETPDTSTDEAAAESGTGDAAADTRLVLRFEDRSWVEVRDASGNRLIQGIIGGGNMRVVDGEPPYRVVLGFAPGVTVTMGEQTLFTGEDAGPDRTARFTVQADGSIQ</sequence>
<dbReference type="PANTHER" id="PTHR34475">
    <property type="match status" value="1"/>
</dbReference>
<dbReference type="InterPro" id="IPR025194">
    <property type="entry name" value="RodZ-like_C"/>
</dbReference>
<feature type="transmembrane region" description="Helical" evidence="2">
    <location>
        <begin position="131"/>
        <end position="152"/>
    </location>
</feature>
<keyword evidence="2" id="KW-0812">Transmembrane</keyword>
<dbReference type="Proteomes" id="UP001259982">
    <property type="component" value="Unassembled WGS sequence"/>
</dbReference>
<evidence type="ECO:0000256" key="2">
    <source>
        <dbReference type="SAM" id="Phobius"/>
    </source>
</evidence>